<comment type="caution">
    <text evidence="3">The sequence shown here is derived from an EMBL/GenBank/DDBJ whole genome shotgun (WGS) entry which is preliminary data.</text>
</comment>
<keyword evidence="1" id="KW-0732">Signal</keyword>
<dbReference type="Pfam" id="PF13349">
    <property type="entry name" value="DUF4097"/>
    <property type="match status" value="2"/>
</dbReference>
<dbReference type="Proteomes" id="UP000541636">
    <property type="component" value="Unassembled WGS sequence"/>
</dbReference>
<sequence>MGHPRLFSGLLAALVLGGTAATALAAPAQTFTKKLDRAVSVPTGSAVHVENLAGHVAIHPNDGSQVQITATVVAGGDDMAAARALADTIRLDVSQQSGNVLVHVDYPVGQHDRYRYIPTNPTRAKDHDIKVLGFRIGVGDHSSSSFDYQNERVRVYQGSDHGVPLHVDLDVALPAGVKARIDNRVGRIDAGHLRNDLELKTASGDMAIADLTGSLSTHSGSGDMKVADVHGTVEAHTGSGDLELDRIDGSTEVHTGSGDINGGHLGGQRVELHTGSGDVTLDKLAGNLRVETGSGDVKLNDLAKVAKARVEAGSGDIDLYGDLSAMQDFTLRSGSGDITLKTGTPPAVRLDISGSDIDVNWAGLRNVESGRRYFRADVGAATGRGRISTGSGDVTLR</sequence>
<evidence type="ECO:0000313" key="3">
    <source>
        <dbReference type="EMBL" id="NKZ39216.1"/>
    </source>
</evidence>
<gene>
    <name evidence="3" type="ORF">HF690_09670</name>
</gene>
<feature type="domain" description="DUF4097" evidence="2">
    <location>
        <begin position="252"/>
        <end position="396"/>
    </location>
</feature>
<dbReference type="AlphaFoldDB" id="A0A846ZML3"/>
<reference evidence="3 4" key="1">
    <citation type="journal article" date="2017" name="Int. J. Syst. Evol. Microbiol.">
        <title>Oleiagrimonas citrea sp. nov., a marine bacterium isolated from tidal flat sediment and emended description of the genus Oleiagrimonas Fang et al. 2015 and Oleiagrimonas soli.</title>
        <authorList>
            <person name="Yang S.H."/>
            <person name="Seo H.S."/>
            <person name="Seong C.N."/>
            <person name="Kwon K.K."/>
        </authorList>
    </citation>
    <scope>NUCLEOTIDE SEQUENCE [LARGE SCALE GENOMIC DNA]</scope>
    <source>
        <strain evidence="3 4">MEBiC09124</strain>
    </source>
</reference>
<dbReference type="PANTHER" id="PTHR34094">
    <property type="match status" value="1"/>
</dbReference>
<dbReference type="RefSeq" id="WP_168609271.1">
    <property type="nucleotide sequence ID" value="NZ_JAAZQD010000003.1"/>
</dbReference>
<evidence type="ECO:0000259" key="2">
    <source>
        <dbReference type="Pfam" id="PF13349"/>
    </source>
</evidence>
<name>A0A846ZML3_9GAMM</name>
<organism evidence="3 4">
    <name type="scientific">Oleiagrimonas citrea</name>
    <dbReference type="NCBI Taxonomy" id="1665687"/>
    <lineage>
        <taxon>Bacteria</taxon>
        <taxon>Pseudomonadati</taxon>
        <taxon>Pseudomonadota</taxon>
        <taxon>Gammaproteobacteria</taxon>
        <taxon>Lysobacterales</taxon>
        <taxon>Rhodanobacteraceae</taxon>
        <taxon>Oleiagrimonas</taxon>
    </lineage>
</organism>
<keyword evidence="4" id="KW-1185">Reference proteome</keyword>
<dbReference type="EMBL" id="JAAZQD010000003">
    <property type="protein sequence ID" value="NKZ39216.1"/>
    <property type="molecule type" value="Genomic_DNA"/>
</dbReference>
<feature type="domain" description="DUF4097" evidence="2">
    <location>
        <begin position="188"/>
        <end position="246"/>
    </location>
</feature>
<dbReference type="InterPro" id="IPR025164">
    <property type="entry name" value="Toastrack_DUF4097"/>
</dbReference>
<dbReference type="PANTHER" id="PTHR34094:SF1">
    <property type="entry name" value="PROTEIN FAM185A"/>
    <property type="match status" value="1"/>
</dbReference>
<feature type="signal peptide" evidence="1">
    <location>
        <begin position="1"/>
        <end position="25"/>
    </location>
</feature>
<feature type="chain" id="PRO_5032716780" evidence="1">
    <location>
        <begin position="26"/>
        <end position="397"/>
    </location>
</feature>
<proteinExistence type="predicted"/>
<evidence type="ECO:0000256" key="1">
    <source>
        <dbReference type="SAM" id="SignalP"/>
    </source>
</evidence>
<evidence type="ECO:0000313" key="4">
    <source>
        <dbReference type="Proteomes" id="UP000541636"/>
    </source>
</evidence>
<accession>A0A846ZML3</accession>
<dbReference type="Gene3D" id="2.160.20.120">
    <property type="match status" value="1"/>
</dbReference>
<protein>
    <submittedName>
        <fullName evidence="3">DUF4097 domain-containing protein</fullName>
    </submittedName>
</protein>